<dbReference type="Gene3D" id="2.130.10.10">
    <property type="entry name" value="YVTN repeat-like/Quinoprotein amine dehydrogenase"/>
    <property type="match status" value="2"/>
</dbReference>
<keyword evidence="2" id="KW-0175">Coiled coil</keyword>
<dbReference type="InterPro" id="IPR040067">
    <property type="entry name" value="WDR47"/>
</dbReference>
<dbReference type="GeneID" id="117233225"/>
<dbReference type="Proteomes" id="UP000504631">
    <property type="component" value="Unplaced"/>
</dbReference>
<feature type="repeat" description="WD" evidence="1">
    <location>
        <begin position="953"/>
        <end position="989"/>
    </location>
</feature>
<dbReference type="Pfam" id="PF25602">
    <property type="entry name" value="WDR47_COR"/>
    <property type="match status" value="1"/>
</dbReference>
<feature type="repeat" description="WD" evidence="1">
    <location>
        <begin position="717"/>
        <end position="747"/>
    </location>
</feature>
<feature type="compositionally biased region" description="Polar residues" evidence="3">
    <location>
        <begin position="586"/>
        <end position="608"/>
    </location>
</feature>
<proteinExistence type="predicted"/>
<reference evidence="6" key="1">
    <citation type="submission" date="2025-08" db="UniProtKB">
        <authorList>
            <consortium name="RefSeq"/>
        </authorList>
    </citation>
    <scope>IDENTIFICATION</scope>
    <source>
        <tissue evidence="6">Muscle</tissue>
    </source>
</reference>
<dbReference type="Pfam" id="PF00400">
    <property type="entry name" value="WD40"/>
    <property type="match status" value="5"/>
</dbReference>
<dbReference type="InterPro" id="IPR001680">
    <property type="entry name" value="WD40_rpt"/>
</dbReference>
<dbReference type="InterPro" id="IPR015943">
    <property type="entry name" value="WD40/YVTN_repeat-like_dom_sf"/>
</dbReference>
<dbReference type="InterPro" id="IPR036322">
    <property type="entry name" value="WD40_repeat_dom_sf"/>
</dbReference>
<dbReference type="SUPFAM" id="SSF50978">
    <property type="entry name" value="WD40 repeat-like"/>
    <property type="match status" value="1"/>
</dbReference>
<evidence type="ECO:0000313" key="5">
    <source>
        <dbReference type="Proteomes" id="UP000504631"/>
    </source>
</evidence>
<evidence type="ECO:0000313" key="6">
    <source>
        <dbReference type="RefSeq" id="XP_033349233.1"/>
    </source>
</evidence>
<feature type="domain" description="CTLH" evidence="4">
    <location>
        <begin position="72"/>
        <end position="129"/>
    </location>
</feature>
<feature type="repeat" description="WD" evidence="1">
    <location>
        <begin position="907"/>
        <end position="941"/>
    </location>
</feature>
<keyword evidence="5" id="KW-1185">Reference proteome</keyword>
<protein>
    <submittedName>
        <fullName evidence="6">WD repeat-containing protein 47 isoform X3</fullName>
    </submittedName>
</protein>
<dbReference type="PROSITE" id="PS50294">
    <property type="entry name" value="WD_REPEATS_REGION"/>
    <property type="match status" value="3"/>
</dbReference>
<dbReference type="PROSITE" id="PS50897">
    <property type="entry name" value="CTLH"/>
    <property type="match status" value="1"/>
</dbReference>
<keyword evidence="1" id="KW-0853">WD repeat</keyword>
<dbReference type="AlphaFoldDB" id="A0A6J3K825"/>
<accession>A0A6J3K825</accession>
<dbReference type="PROSITE" id="PS50082">
    <property type="entry name" value="WD_REPEATS_2"/>
    <property type="match status" value="4"/>
</dbReference>
<evidence type="ECO:0000256" key="1">
    <source>
        <dbReference type="PROSITE-ProRule" id="PRU00221"/>
    </source>
</evidence>
<feature type="coiled-coil region" evidence="2">
    <location>
        <begin position="528"/>
        <end position="555"/>
    </location>
</feature>
<evidence type="ECO:0000256" key="2">
    <source>
        <dbReference type="SAM" id="Coils"/>
    </source>
</evidence>
<evidence type="ECO:0000256" key="3">
    <source>
        <dbReference type="SAM" id="MobiDB-lite"/>
    </source>
</evidence>
<dbReference type="InterPro" id="IPR057749">
    <property type="entry name" value="WDR47_COR"/>
</dbReference>
<feature type="region of interest" description="Disordered" evidence="3">
    <location>
        <begin position="434"/>
        <end position="509"/>
    </location>
</feature>
<sequence>MVVVASSAITVVEDFSKDTLGRLRIRYVMPAAHLTLREEDVVRLTLEFLHSRDLHISQLSLERETGVINGQYSDDVLFLRQLILDGQWDDVLEFIQPLEALPDFDMRKFTYSILRHKYVELLCIKSEANLIAAGTNGSVDNAVEEVVKVLSDLEKVAPSKEEYSSLCLLLTLPRLTDHLQYKDWNPSNARVQCFREVHPLVEKFLPGDRKSTDPAHPVTSAKNDRLIQLIIKGILYESCVNYCQAKATGSKESEQVEMNFSRLLDGSVGFSDSDLSLLSWLQSIPPETFAVPFAQRTLNVDVERLERPSLETSWTEHMLITPIKPKTFPHSAMPFTRPRSAADMMSRSLVPALEAGLGPRSPGPKNTPIPSAALMALSTGDINPMSRSSFASFHLTGFKNNKLMNTSVDRLFENEGDVFLSSSYAEFQQLPSIQETTTNSQPKAPPRTRGQSKSPEGIKADPSAASTPERRVAGRESPAPSTARSSRRDSLAEKPTGVAAKITEPTAMPVRASLGGEHLEQSYNGDLFKEYQKQKQRLQEKFQQREREWDDLVRQLSAPLPSQVVDNRLQGDGIKQPLGSKGPSPVHTSTPARSGIQSPKPTINGSEPVVRQNSALGNAYDVRAQESHYDAVKPMKQEPRQELDASNGNSNGGRPRFVPVTALEDVQAVRCAEFHPHGKLYAVGSNSKTLRICSYPKLHDVREDHQTYQPTVLFKRTKHHKGSIYCLAWTPDGQLMATGSNDKTVKLMRFNADTSNLEGQEVELTMHDGTVRDLCFLEDTSNKSSLLISGGAGDCKIYVTDCATGTPFQALSGHSGHVLTLYNWGGAMFVSGSQDKTVRFWDLRTRGCVNMVTPATVPGSRHLIPLQVGSPVAALCVDPSGRLLVSGHEDSSCVLFDIRGGRTVQCFKPHAADIRSIRFSPSAYYLLTGGYDNKLVLTDLQGDLTMPLPSVVVAQHQDKVISGRWHPTEFSFLSTSADKTATLWALPPV</sequence>
<feature type="compositionally biased region" description="Low complexity" evidence="3">
    <location>
        <begin position="475"/>
        <end position="484"/>
    </location>
</feature>
<feature type="compositionally biased region" description="Basic and acidic residues" evidence="3">
    <location>
        <begin position="634"/>
        <end position="643"/>
    </location>
</feature>
<feature type="region of interest" description="Disordered" evidence="3">
    <location>
        <begin position="563"/>
        <end position="608"/>
    </location>
</feature>
<dbReference type="CDD" id="cd00200">
    <property type="entry name" value="WD40"/>
    <property type="match status" value="1"/>
</dbReference>
<dbReference type="RefSeq" id="XP_033349233.1">
    <property type="nucleotide sequence ID" value="XM_033493342.1"/>
</dbReference>
<dbReference type="SMART" id="SM00668">
    <property type="entry name" value="CTLH"/>
    <property type="match status" value="1"/>
</dbReference>
<dbReference type="PANTHER" id="PTHR19863:SF11">
    <property type="entry name" value="WD REPEAT-CONTAINING PROTEIN 47-LIKE PROTEIN"/>
    <property type="match status" value="1"/>
</dbReference>
<evidence type="ECO:0000259" key="4">
    <source>
        <dbReference type="PROSITE" id="PS50897"/>
    </source>
</evidence>
<dbReference type="SMART" id="SM00320">
    <property type="entry name" value="WD40"/>
    <property type="match status" value="7"/>
</dbReference>
<dbReference type="InterPro" id="IPR006595">
    <property type="entry name" value="CTLH_C"/>
</dbReference>
<gene>
    <name evidence="6" type="primary">LOC117233225</name>
</gene>
<feature type="region of interest" description="Disordered" evidence="3">
    <location>
        <begin position="634"/>
        <end position="655"/>
    </location>
</feature>
<organism evidence="5 6">
    <name type="scientific">Bombus vosnesenskii</name>
    <dbReference type="NCBI Taxonomy" id="207650"/>
    <lineage>
        <taxon>Eukaryota</taxon>
        <taxon>Metazoa</taxon>
        <taxon>Ecdysozoa</taxon>
        <taxon>Arthropoda</taxon>
        <taxon>Hexapoda</taxon>
        <taxon>Insecta</taxon>
        <taxon>Pterygota</taxon>
        <taxon>Neoptera</taxon>
        <taxon>Endopterygota</taxon>
        <taxon>Hymenoptera</taxon>
        <taxon>Apocrita</taxon>
        <taxon>Aculeata</taxon>
        <taxon>Apoidea</taxon>
        <taxon>Anthophila</taxon>
        <taxon>Apidae</taxon>
        <taxon>Bombus</taxon>
        <taxon>Pyrobombus</taxon>
    </lineage>
</organism>
<name>A0A6J3K825_9HYME</name>
<dbReference type="PANTHER" id="PTHR19863">
    <property type="entry name" value="NEMITIN (NEURONAL ENRICHED MAP INTERACTING PROTEIN) HOMOLOG"/>
    <property type="match status" value="1"/>
</dbReference>
<feature type="repeat" description="WD" evidence="1">
    <location>
        <begin position="811"/>
        <end position="851"/>
    </location>
</feature>